<dbReference type="Pfam" id="PF01648">
    <property type="entry name" value="ACPS"/>
    <property type="match status" value="1"/>
</dbReference>
<proteinExistence type="inferred from homology"/>
<evidence type="ECO:0000256" key="2">
    <source>
        <dbReference type="ARBA" id="ARBA00022679"/>
    </source>
</evidence>
<dbReference type="GO" id="GO:0000287">
    <property type="term" value="F:magnesium ion binding"/>
    <property type="evidence" value="ECO:0007669"/>
    <property type="project" value="InterPro"/>
</dbReference>
<dbReference type="Proteomes" id="UP000473854">
    <property type="component" value="Unassembled WGS sequence"/>
</dbReference>
<gene>
    <name evidence="5" type="ORF">GIX10_01020</name>
    <name evidence="4" type="ORF">SKM51_00725</name>
</gene>
<dbReference type="InterPro" id="IPR050559">
    <property type="entry name" value="P-Pant_transferase_sf"/>
</dbReference>
<dbReference type="PANTHER" id="PTHR12215">
    <property type="entry name" value="PHOSPHOPANTETHEINE TRANSFERASE"/>
    <property type="match status" value="1"/>
</dbReference>
<dbReference type="Gene3D" id="3.90.470.20">
    <property type="entry name" value="4'-phosphopantetheinyl transferase domain"/>
    <property type="match status" value="2"/>
</dbReference>
<comment type="caution">
    <text evidence="5">The sequence shown here is derived from an EMBL/GenBank/DDBJ whole genome shotgun (WGS) entry which is preliminary data.</text>
</comment>
<dbReference type="InterPro" id="IPR008278">
    <property type="entry name" value="4-PPantetheinyl_Trfase_dom"/>
</dbReference>
<dbReference type="Proteomes" id="UP001278995">
    <property type="component" value="Unassembled WGS sequence"/>
</dbReference>
<evidence type="ECO:0000313" key="7">
    <source>
        <dbReference type="Proteomes" id="UP001278995"/>
    </source>
</evidence>
<protein>
    <submittedName>
        <fullName evidence="5">4'-phosphopantetheinyl transferase superfamily protein</fullName>
    </submittedName>
</protein>
<evidence type="ECO:0000256" key="1">
    <source>
        <dbReference type="ARBA" id="ARBA00010990"/>
    </source>
</evidence>
<name>A0A6L6GBX4_9GAMM</name>
<dbReference type="AlphaFoldDB" id="A0A6L6GBX4"/>
<reference evidence="5 6" key="1">
    <citation type="submission" date="2019-11" db="EMBL/GenBank/DDBJ databases">
        <authorList>
            <person name="An D."/>
        </authorList>
    </citation>
    <scope>NUCLEOTIDE SEQUENCE [LARGE SCALE GENOMIC DNA]</scope>
    <source>
        <strain evidence="5 6">YIM 103518</strain>
    </source>
</reference>
<reference evidence="4 7" key="2">
    <citation type="submission" date="2023-11" db="EMBL/GenBank/DDBJ databases">
        <title>The common occurrence of Acinetobacte faecalis in cattle feces and its emended description.</title>
        <authorList>
            <person name="Kyselkova M."/>
            <person name="Xanthopoulou K."/>
            <person name="Shestivska V."/>
            <person name="Spanelova P."/>
            <person name="Maixnerova M."/>
            <person name="Higgins P.G."/>
            <person name="Nemec A."/>
        </authorList>
    </citation>
    <scope>NUCLEOTIDE SEQUENCE [LARGE SCALE GENOMIC DNA]</scope>
    <source>
        <strain evidence="4 7">ANC 7483</strain>
    </source>
</reference>
<evidence type="ECO:0000313" key="6">
    <source>
        <dbReference type="Proteomes" id="UP000473854"/>
    </source>
</evidence>
<evidence type="ECO:0000313" key="5">
    <source>
        <dbReference type="EMBL" id="MTD10039.1"/>
    </source>
</evidence>
<dbReference type="RefSeq" id="WP_154771708.1">
    <property type="nucleotide sequence ID" value="NZ_JAXHPE010000010.1"/>
</dbReference>
<dbReference type="GO" id="GO:0008897">
    <property type="term" value="F:holo-[acyl-carrier-protein] synthase activity"/>
    <property type="evidence" value="ECO:0007669"/>
    <property type="project" value="InterPro"/>
</dbReference>
<evidence type="ECO:0000313" key="4">
    <source>
        <dbReference type="EMBL" id="MDY6485753.1"/>
    </source>
</evidence>
<dbReference type="EMBL" id="JAXHPL010000002">
    <property type="protein sequence ID" value="MDY6485753.1"/>
    <property type="molecule type" value="Genomic_DNA"/>
</dbReference>
<comment type="similarity">
    <text evidence="1">Belongs to the P-Pant transferase superfamily. Gsp/Sfp/HetI/AcpT family.</text>
</comment>
<dbReference type="SUPFAM" id="SSF56214">
    <property type="entry name" value="4'-phosphopantetheinyl transferase"/>
    <property type="match status" value="2"/>
</dbReference>
<dbReference type="PANTHER" id="PTHR12215:SF10">
    <property type="entry name" value="L-AMINOADIPATE-SEMIALDEHYDE DEHYDROGENASE-PHOSPHOPANTETHEINYL TRANSFERASE"/>
    <property type="match status" value="1"/>
</dbReference>
<organism evidence="5 6">
    <name type="scientific">Acinetobacter faecalis</name>
    <dbReference type="NCBI Taxonomy" id="2665161"/>
    <lineage>
        <taxon>Bacteria</taxon>
        <taxon>Pseudomonadati</taxon>
        <taxon>Pseudomonadota</taxon>
        <taxon>Gammaproteobacteria</taxon>
        <taxon>Moraxellales</taxon>
        <taxon>Moraxellaceae</taxon>
        <taxon>Acinetobacter</taxon>
    </lineage>
</organism>
<dbReference type="GO" id="GO:0005829">
    <property type="term" value="C:cytosol"/>
    <property type="evidence" value="ECO:0007669"/>
    <property type="project" value="TreeGrafter"/>
</dbReference>
<dbReference type="InterPro" id="IPR037143">
    <property type="entry name" value="4-PPantetheinyl_Trfase_dom_sf"/>
</dbReference>
<dbReference type="GO" id="GO:0019878">
    <property type="term" value="P:lysine biosynthetic process via aminoadipic acid"/>
    <property type="evidence" value="ECO:0007669"/>
    <property type="project" value="TreeGrafter"/>
</dbReference>
<accession>A0A6L6GBX4</accession>
<evidence type="ECO:0000259" key="3">
    <source>
        <dbReference type="Pfam" id="PF01648"/>
    </source>
</evidence>
<keyword evidence="2 5" id="KW-0808">Transferase</keyword>
<dbReference type="EMBL" id="WLYL01000002">
    <property type="protein sequence ID" value="MTD10039.1"/>
    <property type="molecule type" value="Genomic_DNA"/>
</dbReference>
<sequence>MNKHKLITIHVNSLAQLVPLEKSNFPDIRSYNYYKKEQIYTQRNQYLSSALNTEILNEYILPTEFGKPYLEQHPKFNFNHSHSQKNYALALSHFVKDLGIDVEDLDRKVRFEALAQHAFHPKELEIWNNLEQQKEYWFKVWTTKEAVLKAAGLGIRINLNEFDTQVHSEQNGGMCSHPQIGTFAYQNFQLAHIMLTVAWRSEQSCKGFNLPEIQIHQH</sequence>
<feature type="domain" description="4'-phosphopantetheinyl transferase" evidence="3">
    <location>
        <begin position="98"/>
        <end position="175"/>
    </location>
</feature>